<dbReference type="PANTHER" id="PTHR46206:SF1">
    <property type="entry name" value="P450, PUTATIVE (EUROFUNG)-RELATED"/>
    <property type="match status" value="1"/>
</dbReference>
<sequence>MSVTAALCGLSGPLQALCALPWPLIVAVGIVVPIAVVLLADRYIIGVPYPPTIPLVRELEGARRFSLRTRLAYYIDCKPLYEEAWDKHLRHGRPVVVPGLGFRREVLLPPDHIRWAISQPEAGLSVPAAMIDVNQATYSLGHAGPVLDGWQGMLVKTELNRALETLCEALDDELIFAFDSHFGTDTTSWRELDLLATLAKVIAQAGARFTVGLPVCRDQAYVQSVLDINHLLISTGSILSGIPIFLRPILGPLLGLPMRFRLHRIEKWLVPLWKQRVGLVQRAQKGEQDSSDAGLEEEDYVLMMARYAVHNRPEELENLFLIVRRICAQNFGSVHQTSIQATNLLLNILGSDAEFNTIAALREESTRILNTPTGDDAAAAAAPKAAGNRRPAAGRWTKARVNRMVLADSASRETLRLHSFGNRALFRKVMVPDLTTPGGHVLPKGTIVSFLTWSPQTDPDTHADPLTYDPFRFVRGAASGEDGEKKTRNFVTTAPDFLPFGHGKHACPGRFLVDFELKMIIAHVLRHYDVRFPDEYRGKRPPNRWVAEACFPPAGVRVCVRRREKPYGAE</sequence>
<feature type="binding site" description="axial binding residue" evidence="8">
    <location>
        <position position="507"/>
    </location>
    <ligand>
        <name>heme</name>
        <dbReference type="ChEBI" id="CHEBI:30413"/>
    </ligand>
    <ligandPart>
        <name>Fe</name>
        <dbReference type="ChEBI" id="CHEBI:18248"/>
    </ligandPart>
</feature>
<evidence type="ECO:0000256" key="11">
    <source>
        <dbReference type="SAM" id="Phobius"/>
    </source>
</evidence>
<reference evidence="13" key="1">
    <citation type="journal article" date="2014" name="Genome Announc.">
        <title>Genome sequence and annotation of Acremonium chrysogenum, producer of the beta-lactam antibiotic cephalosporin C.</title>
        <authorList>
            <person name="Terfehr D."/>
            <person name="Dahlmann T.A."/>
            <person name="Specht T."/>
            <person name="Zadra I."/>
            <person name="Kuernsteiner H."/>
            <person name="Kueck U."/>
        </authorList>
    </citation>
    <scope>NUCLEOTIDE SEQUENCE [LARGE SCALE GENOMIC DNA]</scope>
    <source>
        <strain evidence="13">ATCC 11550 / CBS 779.69 / DSM 880 / IAM 14645 / JCM 23072 / IMI 49137</strain>
    </source>
</reference>
<dbReference type="SUPFAM" id="SSF48264">
    <property type="entry name" value="Cytochrome P450"/>
    <property type="match status" value="1"/>
</dbReference>
<dbReference type="GO" id="GO:0004497">
    <property type="term" value="F:monooxygenase activity"/>
    <property type="evidence" value="ECO:0007669"/>
    <property type="project" value="UniProtKB-KW"/>
</dbReference>
<protein>
    <submittedName>
        <fullName evidence="12">Ent-kaurene oxidase-like protein</fullName>
    </submittedName>
</protein>
<keyword evidence="11" id="KW-0812">Transmembrane</keyword>
<dbReference type="GO" id="GO:0016705">
    <property type="term" value="F:oxidoreductase activity, acting on paired donors, with incorporation or reduction of molecular oxygen"/>
    <property type="evidence" value="ECO:0007669"/>
    <property type="project" value="InterPro"/>
</dbReference>
<organism evidence="12 13">
    <name type="scientific">Hapsidospora chrysogenum (strain ATCC 11550 / CBS 779.69 / DSM 880 / IAM 14645 / JCM 23072 / IMI 49137)</name>
    <name type="common">Acremonium chrysogenum</name>
    <dbReference type="NCBI Taxonomy" id="857340"/>
    <lineage>
        <taxon>Eukaryota</taxon>
        <taxon>Fungi</taxon>
        <taxon>Dikarya</taxon>
        <taxon>Ascomycota</taxon>
        <taxon>Pezizomycotina</taxon>
        <taxon>Sordariomycetes</taxon>
        <taxon>Hypocreomycetidae</taxon>
        <taxon>Hypocreales</taxon>
        <taxon>Bionectriaceae</taxon>
        <taxon>Hapsidospora</taxon>
    </lineage>
</organism>
<dbReference type="AlphaFoldDB" id="A0A086SWU6"/>
<keyword evidence="5 9" id="KW-0560">Oxidoreductase</keyword>
<gene>
    <name evidence="12" type="ORF">ACRE_077160</name>
</gene>
<dbReference type="InterPro" id="IPR017972">
    <property type="entry name" value="Cyt_P450_CS"/>
</dbReference>
<dbReference type="PROSITE" id="PS00086">
    <property type="entry name" value="CYTOCHROME_P450"/>
    <property type="match status" value="1"/>
</dbReference>
<dbReference type="STRING" id="857340.A0A086SWU6"/>
<dbReference type="GO" id="GO:0005506">
    <property type="term" value="F:iron ion binding"/>
    <property type="evidence" value="ECO:0007669"/>
    <property type="project" value="InterPro"/>
</dbReference>
<dbReference type="Pfam" id="PF00067">
    <property type="entry name" value="p450"/>
    <property type="match status" value="1"/>
</dbReference>
<dbReference type="Proteomes" id="UP000029964">
    <property type="component" value="Unassembled WGS sequence"/>
</dbReference>
<dbReference type="PANTHER" id="PTHR46206">
    <property type="entry name" value="CYTOCHROME P450"/>
    <property type="match status" value="1"/>
</dbReference>
<evidence type="ECO:0000256" key="4">
    <source>
        <dbReference type="ARBA" id="ARBA00022723"/>
    </source>
</evidence>
<evidence type="ECO:0000256" key="10">
    <source>
        <dbReference type="SAM" id="MobiDB-lite"/>
    </source>
</evidence>
<evidence type="ECO:0000256" key="5">
    <source>
        <dbReference type="ARBA" id="ARBA00023002"/>
    </source>
</evidence>
<keyword evidence="11" id="KW-1133">Transmembrane helix</keyword>
<evidence type="ECO:0000256" key="1">
    <source>
        <dbReference type="ARBA" id="ARBA00001971"/>
    </source>
</evidence>
<comment type="caution">
    <text evidence="12">The sequence shown here is derived from an EMBL/GenBank/DDBJ whole genome shotgun (WGS) entry which is preliminary data.</text>
</comment>
<evidence type="ECO:0000256" key="6">
    <source>
        <dbReference type="ARBA" id="ARBA00023004"/>
    </source>
</evidence>
<proteinExistence type="inferred from homology"/>
<dbReference type="PRINTS" id="PR00465">
    <property type="entry name" value="EP450IV"/>
</dbReference>
<feature type="transmembrane region" description="Helical" evidence="11">
    <location>
        <begin position="26"/>
        <end position="45"/>
    </location>
</feature>
<accession>A0A086SWU6</accession>
<evidence type="ECO:0000256" key="9">
    <source>
        <dbReference type="RuleBase" id="RU000461"/>
    </source>
</evidence>
<dbReference type="InterPro" id="IPR002403">
    <property type="entry name" value="Cyt_P450_E_grp-IV"/>
</dbReference>
<dbReference type="EMBL" id="JPKY01000123">
    <property type="protein sequence ID" value="KFH41578.1"/>
    <property type="molecule type" value="Genomic_DNA"/>
</dbReference>
<comment type="similarity">
    <text evidence="2 9">Belongs to the cytochrome P450 family.</text>
</comment>
<dbReference type="Gene3D" id="1.10.630.10">
    <property type="entry name" value="Cytochrome P450"/>
    <property type="match status" value="1"/>
</dbReference>
<evidence type="ECO:0000256" key="8">
    <source>
        <dbReference type="PIRSR" id="PIRSR602403-1"/>
    </source>
</evidence>
<dbReference type="CDD" id="cd11041">
    <property type="entry name" value="CYP503A1-like"/>
    <property type="match status" value="1"/>
</dbReference>
<keyword evidence="4 8" id="KW-0479">Metal-binding</keyword>
<keyword evidence="7 9" id="KW-0503">Monooxygenase</keyword>
<evidence type="ECO:0000313" key="12">
    <source>
        <dbReference type="EMBL" id="KFH41578.1"/>
    </source>
</evidence>
<dbReference type="InterPro" id="IPR036396">
    <property type="entry name" value="Cyt_P450_sf"/>
</dbReference>
<evidence type="ECO:0000256" key="2">
    <source>
        <dbReference type="ARBA" id="ARBA00010617"/>
    </source>
</evidence>
<keyword evidence="3 8" id="KW-0349">Heme</keyword>
<keyword evidence="11" id="KW-0472">Membrane</keyword>
<keyword evidence="6 8" id="KW-0408">Iron</keyword>
<feature type="region of interest" description="Disordered" evidence="10">
    <location>
        <begin position="372"/>
        <end position="393"/>
    </location>
</feature>
<name>A0A086SWU6_HAPC1</name>
<evidence type="ECO:0000256" key="7">
    <source>
        <dbReference type="ARBA" id="ARBA00023033"/>
    </source>
</evidence>
<keyword evidence="13" id="KW-1185">Reference proteome</keyword>
<dbReference type="GO" id="GO:0020037">
    <property type="term" value="F:heme binding"/>
    <property type="evidence" value="ECO:0007669"/>
    <property type="project" value="InterPro"/>
</dbReference>
<dbReference type="InterPro" id="IPR001128">
    <property type="entry name" value="Cyt_P450"/>
</dbReference>
<dbReference type="OrthoDB" id="1844152at2759"/>
<dbReference type="HOGENOM" id="CLU_022195_9_0_1"/>
<evidence type="ECO:0000313" key="13">
    <source>
        <dbReference type="Proteomes" id="UP000029964"/>
    </source>
</evidence>
<comment type="cofactor">
    <cofactor evidence="1 8">
        <name>heme</name>
        <dbReference type="ChEBI" id="CHEBI:30413"/>
    </cofactor>
</comment>
<evidence type="ECO:0000256" key="3">
    <source>
        <dbReference type="ARBA" id="ARBA00022617"/>
    </source>
</evidence>